<evidence type="ECO:0000313" key="3">
    <source>
        <dbReference type="Proteomes" id="UP000321638"/>
    </source>
</evidence>
<gene>
    <name evidence="2" type="ORF">FHP25_37595</name>
</gene>
<dbReference type="InterPro" id="IPR025351">
    <property type="entry name" value="Pvc16_N"/>
</dbReference>
<dbReference type="EMBL" id="VDUZ01000072">
    <property type="protein sequence ID" value="TXL69795.1"/>
    <property type="molecule type" value="Genomic_DNA"/>
</dbReference>
<dbReference type="Pfam" id="PF14065">
    <property type="entry name" value="Pvc16_N"/>
    <property type="match status" value="1"/>
</dbReference>
<proteinExistence type="predicted"/>
<evidence type="ECO:0000259" key="1">
    <source>
        <dbReference type="Pfam" id="PF14065"/>
    </source>
</evidence>
<organism evidence="2 3">
    <name type="scientific">Vineibacter terrae</name>
    <dbReference type="NCBI Taxonomy" id="2586908"/>
    <lineage>
        <taxon>Bacteria</taxon>
        <taxon>Pseudomonadati</taxon>
        <taxon>Pseudomonadota</taxon>
        <taxon>Alphaproteobacteria</taxon>
        <taxon>Hyphomicrobiales</taxon>
        <taxon>Vineibacter</taxon>
    </lineage>
</organism>
<dbReference type="OrthoDB" id="527247at2"/>
<dbReference type="Proteomes" id="UP000321638">
    <property type="component" value="Unassembled WGS sequence"/>
</dbReference>
<name>A0A5C8P8W3_9HYPH</name>
<feature type="domain" description="Pvc16 N-terminal" evidence="1">
    <location>
        <begin position="15"/>
        <end position="169"/>
    </location>
</feature>
<accession>A0A5C8P8W3</accession>
<reference evidence="2 3" key="1">
    <citation type="submission" date="2019-06" db="EMBL/GenBank/DDBJ databases">
        <title>New taxonomy in bacterial strain CC-CFT640, isolated from vineyard.</title>
        <authorList>
            <person name="Lin S.-Y."/>
            <person name="Tsai C.-F."/>
            <person name="Young C.-C."/>
        </authorList>
    </citation>
    <scope>NUCLEOTIDE SEQUENCE [LARGE SCALE GENOMIC DNA]</scope>
    <source>
        <strain evidence="2 3">CC-CFT640</strain>
    </source>
</reference>
<protein>
    <submittedName>
        <fullName evidence="2">DUF4255 domain-containing protein</fullName>
    </submittedName>
</protein>
<comment type="caution">
    <text evidence="2">The sequence shown here is derived from an EMBL/GenBank/DDBJ whole genome shotgun (WGS) entry which is preliminary data.</text>
</comment>
<dbReference type="AlphaFoldDB" id="A0A5C8P8W3"/>
<keyword evidence="3" id="KW-1185">Reference proteome</keyword>
<sequence length="172" mass="18694">MTDPTVPAQPAIAATTEAIWQLLDRELRRVVPGVKVNACPPDRVRQEAGGRQINLFLFEIAEDAHLRAAAREALPAPLALSLRYLLSVYGDDGDRADLSAHQVLSEAMRVLHENAVLPVGATGTDAAATPPLHIVLQPMSLDEMSKLWGSWNSPYRLSVVYDVSPVLLGRRG</sequence>
<evidence type="ECO:0000313" key="2">
    <source>
        <dbReference type="EMBL" id="TXL69795.1"/>
    </source>
</evidence>